<keyword evidence="5" id="KW-1185">Reference proteome</keyword>
<feature type="domain" description="Flavin reductase like" evidence="3">
    <location>
        <begin position="26"/>
        <end position="173"/>
    </location>
</feature>
<feature type="region of interest" description="Disordered" evidence="2">
    <location>
        <begin position="182"/>
        <end position="201"/>
    </location>
</feature>
<dbReference type="InterPro" id="IPR050268">
    <property type="entry name" value="NADH-dep_flavin_reductase"/>
</dbReference>
<evidence type="ECO:0000313" key="5">
    <source>
        <dbReference type="Proteomes" id="UP001500200"/>
    </source>
</evidence>
<name>A0ABP9SWH4_9MICC</name>
<evidence type="ECO:0000313" key="4">
    <source>
        <dbReference type="EMBL" id="GAA5201962.1"/>
    </source>
</evidence>
<dbReference type="Gene3D" id="2.30.110.10">
    <property type="entry name" value="Electron Transport, Fmn-binding Protein, Chain A"/>
    <property type="match status" value="1"/>
</dbReference>
<reference evidence="5" key="1">
    <citation type="journal article" date="2019" name="Int. J. Syst. Evol. Microbiol.">
        <title>The Global Catalogue of Microorganisms (GCM) 10K type strain sequencing project: providing services to taxonomists for standard genome sequencing and annotation.</title>
        <authorList>
            <consortium name="The Broad Institute Genomics Platform"/>
            <consortium name="The Broad Institute Genome Sequencing Center for Infectious Disease"/>
            <person name="Wu L."/>
            <person name="Ma J."/>
        </authorList>
    </citation>
    <scope>NUCLEOTIDE SEQUENCE [LARGE SCALE GENOMIC DNA]</scope>
    <source>
        <strain evidence="5">JCM 18514</strain>
    </source>
</reference>
<dbReference type="RefSeq" id="WP_345453538.1">
    <property type="nucleotide sequence ID" value="NZ_BAABKK010000038.1"/>
</dbReference>
<dbReference type="InterPro" id="IPR012349">
    <property type="entry name" value="Split_barrel_FMN-bd"/>
</dbReference>
<protein>
    <recommendedName>
        <fullName evidence="3">Flavin reductase like domain-containing protein</fullName>
    </recommendedName>
</protein>
<dbReference type="Proteomes" id="UP001500200">
    <property type="component" value="Unassembled WGS sequence"/>
</dbReference>
<dbReference type="Pfam" id="PF01613">
    <property type="entry name" value="Flavin_Reduct"/>
    <property type="match status" value="1"/>
</dbReference>
<dbReference type="SUPFAM" id="SSF50475">
    <property type="entry name" value="FMN-binding split barrel"/>
    <property type="match status" value="1"/>
</dbReference>
<sequence length="201" mass="21426">MTVSAERTSPAAPPEGRPRDPFIAAMAVVATGVTVVATDGETGRFAQTVSAMCSVSADPRLVLVCINGRSPINEAIKTNGSFTVNVLGSRHDHVADTFAGRPWPGKDPWDFSCGEWEQAPSGSPRIRDAVASFDCSIHQVVEAGTHRIYIGLVTDIESHGGEPLIYSAQTYAKPIPVPPSVFDDYPGSGPTYRKNTKENAK</sequence>
<comment type="caution">
    <text evidence="4">The sequence shown here is derived from an EMBL/GenBank/DDBJ whole genome shotgun (WGS) entry which is preliminary data.</text>
</comment>
<dbReference type="SMART" id="SM00903">
    <property type="entry name" value="Flavin_Reduct"/>
    <property type="match status" value="1"/>
</dbReference>
<dbReference type="InterPro" id="IPR002563">
    <property type="entry name" value="Flavin_Rdtase-like_dom"/>
</dbReference>
<accession>A0ABP9SWH4</accession>
<dbReference type="PANTHER" id="PTHR30466">
    <property type="entry name" value="FLAVIN REDUCTASE"/>
    <property type="match status" value="1"/>
</dbReference>
<dbReference type="PANTHER" id="PTHR30466:SF1">
    <property type="entry name" value="FMN REDUCTASE (NADH) RUTF"/>
    <property type="match status" value="1"/>
</dbReference>
<gene>
    <name evidence="4" type="ORF">GCM10023346_47600</name>
</gene>
<evidence type="ECO:0000259" key="3">
    <source>
        <dbReference type="SMART" id="SM00903"/>
    </source>
</evidence>
<evidence type="ECO:0000256" key="1">
    <source>
        <dbReference type="ARBA" id="ARBA00023002"/>
    </source>
</evidence>
<keyword evidence="1" id="KW-0560">Oxidoreductase</keyword>
<dbReference type="EMBL" id="BAABKK010000038">
    <property type="protein sequence ID" value="GAA5201962.1"/>
    <property type="molecule type" value="Genomic_DNA"/>
</dbReference>
<evidence type="ECO:0000256" key="2">
    <source>
        <dbReference type="SAM" id="MobiDB-lite"/>
    </source>
</evidence>
<proteinExistence type="predicted"/>
<organism evidence="4 5">
    <name type="scientific">Arthrobacter gyeryongensis</name>
    <dbReference type="NCBI Taxonomy" id="1650592"/>
    <lineage>
        <taxon>Bacteria</taxon>
        <taxon>Bacillati</taxon>
        <taxon>Actinomycetota</taxon>
        <taxon>Actinomycetes</taxon>
        <taxon>Micrococcales</taxon>
        <taxon>Micrococcaceae</taxon>
        <taxon>Arthrobacter</taxon>
    </lineage>
</organism>